<accession>A0ACB7CEC2</accession>
<reference evidence="1 2" key="1">
    <citation type="journal article" date="2021" name="Commun. Biol.">
        <title>Genomic insights into the host specific adaptation of the Pneumocystis genus.</title>
        <authorList>
            <person name="Cisse O.H."/>
            <person name="Ma L."/>
            <person name="Dekker J.P."/>
            <person name="Khil P.P."/>
            <person name="Youn J.-H."/>
            <person name="Brenchley J.M."/>
            <person name="Blair R."/>
            <person name="Pahar B."/>
            <person name="Chabe M."/>
            <person name="Van Rompay K.K.A."/>
            <person name="Keesler R."/>
            <person name="Sukura A."/>
            <person name="Hirsch V."/>
            <person name="Kutty G."/>
            <person name="Liu Y."/>
            <person name="Peng L."/>
            <person name="Chen J."/>
            <person name="Song J."/>
            <person name="Weissenbacher-Lang C."/>
            <person name="Xu J."/>
            <person name="Upham N.S."/>
            <person name="Stajich J.E."/>
            <person name="Cuomo C.A."/>
            <person name="Cushion M.T."/>
            <person name="Kovacs J.A."/>
        </authorList>
    </citation>
    <scope>NUCLEOTIDE SEQUENCE [LARGE SCALE GENOMIC DNA]</scope>
    <source>
        <strain evidence="1 2">RABM</strain>
    </source>
</reference>
<comment type="caution">
    <text evidence="1">The sequence shown here is derived from an EMBL/GenBank/DDBJ whole genome shotgun (WGS) entry which is preliminary data.</text>
</comment>
<dbReference type="EMBL" id="JABTEG010000002">
    <property type="protein sequence ID" value="KAG4305938.1"/>
    <property type="molecule type" value="Genomic_DNA"/>
</dbReference>
<organism evidence="1 2">
    <name type="scientific">Pneumocystis oryctolagi</name>
    <dbReference type="NCBI Taxonomy" id="42067"/>
    <lineage>
        <taxon>Eukaryota</taxon>
        <taxon>Fungi</taxon>
        <taxon>Dikarya</taxon>
        <taxon>Ascomycota</taxon>
        <taxon>Taphrinomycotina</taxon>
        <taxon>Pneumocystomycetes</taxon>
        <taxon>Pneumocystaceae</taxon>
        <taxon>Pneumocystis</taxon>
    </lineage>
</organism>
<proteinExistence type="predicted"/>
<dbReference type="Proteomes" id="UP000768646">
    <property type="component" value="Unassembled WGS sequence"/>
</dbReference>
<gene>
    <name evidence="1" type="ORF">PORY_000848</name>
</gene>
<sequence length="183" mass="19487">MKPPTPHSTHRPHARPAARGGHGGRGGRAARAVQRRPARPPRATRAARATRATRVVIEPHRHAGVFVARGKEDYLVTRNLVPGEDRGQSGGVPRVEPVQVEAGGGYFGGSGRDLYGAGGAGALPGGGHSGGIVISIKANCIDSTVDAATVFAREVKKLQEEKIKPQEQLTLEPYEVMRLFWLI</sequence>
<keyword evidence="2" id="KW-1185">Reference proteome</keyword>
<evidence type="ECO:0000313" key="2">
    <source>
        <dbReference type="Proteomes" id="UP000768646"/>
    </source>
</evidence>
<protein>
    <submittedName>
        <fullName evidence="1">Uncharacterized protein</fullName>
    </submittedName>
</protein>
<name>A0ACB7CEC2_9ASCO</name>
<evidence type="ECO:0000313" key="1">
    <source>
        <dbReference type="EMBL" id="KAG4305938.1"/>
    </source>
</evidence>